<keyword evidence="5 11" id="KW-0202">Cytokine</keyword>
<organism evidence="14 15">
    <name type="scientific">Orycteropus afer afer</name>
    <dbReference type="NCBI Taxonomy" id="1230840"/>
    <lineage>
        <taxon>Eukaryota</taxon>
        <taxon>Metazoa</taxon>
        <taxon>Chordata</taxon>
        <taxon>Craniata</taxon>
        <taxon>Vertebrata</taxon>
        <taxon>Euteleostomi</taxon>
        <taxon>Mammalia</taxon>
        <taxon>Eutheria</taxon>
        <taxon>Afrotheria</taxon>
        <taxon>Tubulidentata</taxon>
        <taxon>Orycteropodidae</taxon>
        <taxon>Orycteropus</taxon>
    </lineage>
</organism>
<dbReference type="GO" id="GO:0005615">
    <property type="term" value="C:extracellular space"/>
    <property type="evidence" value="ECO:0007669"/>
    <property type="project" value="UniProtKB-KW"/>
</dbReference>
<dbReference type="FunFam" id="2.80.10.50:FF:000027">
    <property type="entry name" value="Interleukin-1 beta"/>
    <property type="match status" value="1"/>
</dbReference>
<evidence type="ECO:0000256" key="4">
    <source>
        <dbReference type="ARBA" id="ARBA00022490"/>
    </source>
</evidence>
<dbReference type="RefSeq" id="XP_007957589.1">
    <property type="nucleotide sequence ID" value="XM_007959398.2"/>
</dbReference>
<dbReference type="GO" id="GO:0019221">
    <property type="term" value="P:cytokine-mediated signaling pathway"/>
    <property type="evidence" value="ECO:0007669"/>
    <property type="project" value="TreeGrafter"/>
</dbReference>
<evidence type="ECO:0000256" key="10">
    <source>
        <dbReference type="ARBA" id="ARBA00023246"/>
    </source>
</evidence>
<dbReference type="PRINTS" id="PR01357">
    <property type="entry name" value="INTRLEUKN1AB"/>
</dbReference>
<evidence type="ECO:0000256" key="3">
    <source>
        <dbReference type="ARBA" id="ARBA00010448"/>
    </source>
</evidence>
<dbReference type="Pfam" id="PF02394">
    <property type="entry name" value="IL1_propep"/>
    <property type="match status" value="1"/>
</dbReference>
<keyword evidence="4 12" id="KW-0963">Cytoplasm</keyword>
<dbReference type="Proteomes" id="UP000694850">
    <property type="component" value="Unplaced"/>
</dbReference>
<dbReference type="GO" id="GO:0001660">
    <property type="term" value="P:fever generation"/>
    <property type="evidence" value="ECO:0007669"/>
    <property type="project" value="UniProtKB-UniRule"/>
</dbReference>
<dbReference type="AlphaFoldDB" id="A0A8B7BC61"/>
<keyword evidence="6 11" id="KW-0964">Secreted</keyword>
<dbReference type="PROSITE" id="PS00253">
    <property type="entry name" value="INTERLEUKIN_1"/>
    <property type="match status" value="1"/>
</dbReference>
<dbReference type="GO" id="GO:0071222">
    <property type="term" value="P:cellular response to lipopolysaccharide"/>
    <property type="evidence" value="ECO:0007669"/>
    <property type="project" value="TreeGrafter"/>
</dbReference>
<keyword evidence="8 11" id="KW-0395">Inflammatory response</keyword>
<dbReference type="GO" id="GO:0051781">
    <property type="term" value="P:positive regulation of cell division"/>
    <property type="evidence" value="ECO:0007669"/>
    <property type="project" value="UniProtKB-KW"/>
</dbReference>
<sequence>MAAAPEFTSDVMNYYSNNEDELFFDTDGPKQMKHCFQDLDLCSPGDGDIQLQISQQHYNKGFKRVVSVIVAMEKLKAHSLDHSPRSQSFLTSLFSFVFEEEPIDYDDGYECDAAVLSQYCRLRDIEQKCLVLSGPCELKALHLNGQNTDHQVVFSMIFVQGEISEEKMPVALGLRGKNLYLSCVWNNGKPTLQLETVDPKLYPRKKMEKRFVFNKLQVKDKLEFESAEFPNWYISTSRMEDMAVFLGNTRGGQDITDFTMEKVLS</sequence>
<dbReference type="SUPFAM" id="SSF50353">
    <property type="entry name" value="Cytokine"/>
    <property type="match status" value="1"/>
</dbReference>
<dbReference type="InterPro" id="IPR020877">
    <property type="entry name" value="IL-1_CS"/>
</dbReference>
<evidence type="ECO:0000256" key="11">
    <source>
        <dbReference type="RuleBase" id="RU003753"/>
    </source>
</evidence>
<evidence type="ECO:0000256" key="12">
    <source>
        <dbReference type="RuleBase" id="RU364119"/>
    </source>
</evidence>
<dbReference type="GO" id="GO:0010628">
    <property type="term" value="P:positive regulation of gene expression"/>
    <property type="evidence" value="ECO:0007669"/>
    <property type="project" value="TreeGrafter"/>
</dbReference>
<dbReference type="PANTHER" id="PTHR10078:SF30">
    <property type="entry name" value="INTERLEUKIN-1 BETA"/>
    <property type="match status" value="1"/>
</dbReference>
<keyword evidence="14" id="KW-1185">Reference proteome</keyword>
<dbReference type="CTD" id="3553"/>
<dbReference type="PRINTS" id="PR00264">
    <property type="entry name" value="INTERLEUKIN1"/>
</dbReference>
<evidence type="ECO:0000256" key="5">
    <source>
        <dbReference type="ARBA" id="ARBA00022514"/>
    </source>
</evidence>
<comment type="subunit">
    <text evidence="12">Monomer. Interacts with MEFV.</text>
</comment>
<dbReference type="GO" id="GO:0006955">
    <property type="term" value="P:immune response"/>
    <property type="evidence" value="ECO:0007669"/>
    <property type="project" value="InterPro"/>
</dbReference>
<comment type="miscellaneous">
    <text evidence="12">IL1B production occurs in 2 steps, each being controlled by different stimuli. First, inflammatory signals, such as LPS, stimulate the synthesis and promote the accumulation of cytosolic stores of pro-IL1B (priming). Then additional signals are required for inflammasome assembly, leading to CASP1 activation, pro-IL1B processing and eventually secretion of the active cytokine. IL1B processing and secretion are temporarily associated.</text>
</comment>
<dbReference type="Gene3D" id="2.80.10.50">
    <property type="match status" value="1"/>
</dbReference>
<dbReference type="GO" id="GO:0005764">
    <property type="term" value="C:lysosome"/>
    <property type="evidence" value="ECO:0007669"/>
    <property type="project" value="UniProtKB-SubCell"/>
</dbReference>
<evidence type="ECO:0000256" key="1">
    <source>
        <dbReference type="ARBA" id="ARBA00004371"/>
    </source>
</evidence>
<dbReference type="CDD" id="cd23296">
    <property type="entry name" value="beta-trefoil_IL1B"/>
    <property type="match status" value="1"/>
</dbReference>
<accession>A0A8B7BC61</accession>
<dbReference type="PRINTS" id="PR01359">
    <property type="entry name" value="INTRLEUKIN1B"/>
</dbReference>
<evidence type="ECO:0000313" key="14">
    <source>
        <dbReference type="Proteomes" id="UP000694850"/>
    </source>
</evidence>
<evidence type="ECO:0000256" key="2">
    <source>
        <dbReference type="ARBA" id="ARBA00004550"/>
    </source>
</evidence>
<evidence type="ECO:0000256" key="8">
    <source>
        <dbReference type="ARBA" id="ARBA00023198"/>
    </source>
</evidence>
<gene>
    <name evidence="12 15" type="primary">IL1B</name>
</gene>
<dbReference type="OrthoDB" id="9449069at2759"/>
<evidence type="ECO:0000256" key="6">
    <source>
        <dbReference type="ARBA" id="ARBA00022525"/>
    </source>
</evidence>
<keyword evidence="9 12" id="KW-0458">Lysosome</keyword>
<proteinExistence type="inferred from homology"/>
<dbReference type="GO" id="GO:0005149">
    <property type="term" value="F:interleukin-1 receptor binding"/>
    <property type="evidence" value="ECO:0007669"/>
    <property type="project" value="UniProtKB-UniRule"/>
</dbReference>
<protein>
    <recommendedName>
        <fullName evidence="11 12">Multifunctional fusion protein</fullName>
    </recommendedName>
    <domain>
        <recommendedName>
            <fullName evidence="11">Interleukin-1</fullName>
        </recommendedName>
    </domain>
    <domain>
        <recommendedName>
            <fullName evidence="12">Interleukin-1 beta</fullName>
        </recommendedName>
    </domain>
</protein>
<dbReference type="InterPro" id="IPR003502">
    <property type="entry name" value="IL-1_propep"/>
</dbReference>
<dbReference type="GO" id="GO:0005829">
    <property type="term" value="C:cytosol"/>
    <property type="evidence" value="ECO:0007669"/>
    <property type="project" value="UniProtKB-SubCell"/>
</dbReference>
<dbReference type="SMART" id="SM00125">
    <property type="entry name" value="IL1"/>
    <property type="match status" value="1"/>
</dbReference>
<evidence type="ECO:0000313" key="15">
    <source>
        <dbReference type="RefSeq" id="XP_007957589.1"/>
    </source>
</evidence>
<reference evidence="15" key="1">
    <citation type="submission" date="2025-08" db="UniProtKB">
        <authorList>
            <consortium name="RefSeq"/>
        </authorList>
    </citation>
    <scope>IDENTIFICATION</scope>
</reference>
<evidence type="ECO:0000259" key="13">
    <source>
        <dbReference type="Pfam" id="PF02394"/>
    </source>
</evidence>
<comment type="similarity">
    <text evidence="3 11">Belongs to the IL-1 family.</text>
</comment>
<dbReference type="GO" id="GO:0005125">
    <property type="term" value="F:cytokine activity"/>
    <property type="evidence" value="ECO:0007669"/>
    <property type="project" value="UniProtKB-UniRule"/>
</dbReference>
<comment type="subcellular location">
    <subcellularLocation>
        <location evidence="12">Cytoplasm</location>
        <location evidence="12">Cytosol</location>
    </subcellularLocation>
    <subcellularLocation>
        <location evidence="12">Secreted</location>
    </subcellularLocation>
    <subcellularLocation>
        <location evidence="1 12">Lysosome</location>
    </subcellularLocation>
    <subcellularLocation>
        <location evidence="2 12">Secreted</location>
        <location evidence="2 12">Extracellular exosome</location>
    </subcellularLocation>
    <text evidence="12">The precursor is cytosolic. In response to inflammasome-activating signals, such as ATP for NLRP3 inflammasome or bacterial flagellin for NLRC4 inflammasome, cleaved and secreted. Mature form is secreted and released in the extracellular milieu by passing through the gasdermin-D (GSDMD) pore. In contrast, the precursor form is not released, due to the presence of an acidic region that is proteolytically removed by CASP1 during maturation. The secretion is dependent on protein unfolding and facilitated by the cargo receptor TMED10.</text>
</comment>
<dbReference type="GO" id="GO:0033092">
    <property type="term" value="P:positive regulation of immature T cell proliferation in thymus"/>
    <property type="evidence" value="ECO:0007669"/>
    <property type="project" value="TreeGrafter"/>
</dbReference>
<dbReference type="GeneID" id="103213670"/>
<feature type="domain" description="Interleukin-1 propeptide" evidence="13">
    <location>
        <begin position="1"/>
        <end position="103"/>
    </location>
</feature>
<dbReference type="Pfam" id="PF00340">
    <property type="entry name" value="IL1"/>
    <property type="match status" value="1"/>
</dbReference>
<evidence type="ECO:0000256" key="9">
    <source>
        <dbReference type="ARBA" id="ARBA00023228"/>
    </source>
</evidence>
<evidence type="ECO:0000256" key="7">
    <source>
        <dbReference type="ARBA" id="ARBA00022620"/>
    </source>
</evidence>
<dbReference type="InterPro" id="IPR008996">
    <property type="entry name" value="IL1/FGF"/>
</dbReference>
<dbReference type="PANTHER" id="PTHR10078">
    <property type="entry name" value="INTERLEUKIN-1 FAMILY MEMBER"/>
    <property type="match status" value="1"/>
</dbReference>
<dbReference type="InterPro" id="IPR000975">
    <property type="entry name" value="IL-1_fam"/>
</dbReference>
<name>A0A8B7BC61_ORYAF</name>
<comment type="function">
    <text evidence="12">Potent pro-inflammatory cytokine. Initially discovered as the major endogenous pyrogen, induces prostaglandin synthesis, neutrophil influx and activation, T-cell activation and cytokine production, B-cell activation and antibody production, and fibroblast proliferation and collagen production. Promotes Th17 differentiation of T-cells. Synergizes with IL12/interleukin-12 to induce IFNG synthesis from T-helper 1 (Th1) cells. Plays a role in angiogenesis by inducing VEGF production synergistically with TNF and IL6. Involved in transduction of inflammation downstream of pyroptosis: its mature form is specifically released in the extracellular milieu by passing through the gasdermin-D (GSDMD) pore.</text>
</comment>
<keyword evidence="10 11" id="KW-0497">Mitogen</keyword>
<keyword evidence="7 11" id="KW-0666">Pyrogen</keyword>